<organism evidence="2">
    <name type="scientific">Oppiella nova</name>
    <dbReference type="NCBI Taxonomy" id="334625"/>
    <lineage>
        <taxon>Eukaryota</taxon>
        <taxon>Metazoa</taxon>
        <taxon>Ecdysozoa</taxon>
        <taxon>Arthropoda</taxon>
        <taxon>Chelicerata</taxon>
        <taxon>Arachnida</taxon>
        <taxon>Acari</taxon>
        <taxon>Acariformes</taxon>
        <taxon>Sarcoptiformes</taxon>
        <taxon>Oribatida</taxon>
        <taxon>Brachypylina</taxon>
        <taxon>Oppioidea</taxon>
        <taxon>Oppiidae</taxon>
        <taxon>Oppiella</taxon>
    </lineage>
</organism>
<evidence type="ECO:0000256" key="1">
    <source>
        <dbReference type="SAM" id="SignalP"/>
    </source>
</evidence>
<dbReference type="EMBL" id="OC954985">
    <property type="protein sequence ID" value="CAD7664677.1"/>
    <property type="molecule type" value="Genomic_DNA"/>
</dbReference>
<accession>A0A7R9MR39</accession>
<sequence>MVLIKHLIVFIQLALLAHCLPNELVVEREEANYAPNWDSIDKRPLPAWYDESKIGRNGKKAKKKDTLTL</sequence>
<name>A0A7R9MR39_9ACAR</name>
<feature type="chain" id="PRO_5036211595" evidence="1">
    <location>
        <begin position="20"/>
        <end position="69"/>
    </location>
</feature>
<evidence type="ECO:0000313" key="3">
    <source>
        <dbReference type="Proteomes" id="UP000728032"/>
    </source>
</evidence>
<keyword evidence="3" id="KW-1185">Reference proteome</keyword>
<evidence type="ECO:0000313" key="2">
    <source>
        <dbReference type="EMBL" id="CAD7664677.1"/>
    </source>
</evidence>
<feature type="signal peptide" evidence="1">
    <location>
        <begin position="1"/>
        <end position="19"/>
    </location>
</feature>
<gene>
    <name evidence="2" type="ORF">ONB1V03_LOCUS21235</name>
</gene>
<proteinExistence type="predicted"/>
<protein>
    <submittedName>
        <fullName evidence="2">Uncharacterized protein</fullName>
    </submittedName>
</protein>
<keyword evidence="1" id="KW-0732">Signal</keyword>
<dbReference type="EMBL" id="CAJPVJ010040160">
    <property type="protein sequence ID" value="CAG2181814.1"/>
    <property type="molecule type" value="Genomic_DNA"/>
</dbReference>
<reference evidence="2" key="1">
    <citation type="submission" date="2020-11" db="EMBL/GenBank/DDBJ databases">
        <authorList>
            <person name="Tran Van P."/>
        </authorList>
    </citation>
    <scope>NUCLEOTIDE SEQUENCE</scope>
</reference>
<dbReference type="Proteomes" id="UP000728032">
    <property type="component" value="Unassembled WGS sequence"/>
</dbReference>
<dbReference type="AlphaFoldDB" id="A0A7R9MR39"/>